<evidence type="ECO:0000313" key="2">
    <source>
        <dbReference type="Ensembl" id="ENSCLMP00005044944.1"/>
    </source>
</evidence>
<sequence length="131" mass="15855">MEKMATQREQDAADYLKKHKIPELLENLTSMLFFYRPGQKKPREFLVEQLELLKISQQSNINGPSLFNKANLDAVFGILDPANQKHITFAQYKQGEHVIWTVYYRRRHRLWSRFWSRLWSRFWSRLWSSHG</sequence>
<protein>
    <submittedName>
        <fullName evidence="2">Si:dkey-42p14.3</fullName>
    </submittedName>
</protein>
<evidence type="ECO:0000313" key="3">
    <source>
        <dbReference type="Proteomes" id="UP000694565"/>
    </source>
</evidence>
<dbReference type="AlphaFoldDB" id="A0A8C3APD3"/>
<dbReference type="PANTHER" id="PTHR21847:SF1">
    <property type="entry name" value="EF-HAND CALCIUM-BINDING DOMAIN-CONTAINING PROTEIN 10"/>
    <property type="match status" value="1"/>
</dbReference>
<accession>A0A8C3APD3</accession>
<dbReference type="InterPro" id="IPR049760">
    <property type="entry name" value="DD_EFCAB10"/>
</dbReference>
<reference evidence="2" key="1">
    <citation type="submission" date="2025-08" db="UniProtKB">
        <authorList>
            <consortium name="Ensembl"/>
        </authorList>
    </citation>
    <scope>IDENTIFICATION</scope>
</reference>
<dbReference type="PANTHER" id="PTHR21847">
    <property type="entry name" value="EF-HAND CALCIUM-BINDING DOMAIN-CONTAINING PROTEIN 10"/>
    <property type="match status" value="1"/>
</dbReference>
<organism evidence="2 3">
    <name type="scientific">Cyclopterus lumpus</name>
    <name type="common">Lumpsucker</name>
    <dbReference type="NCBI Taxonomy" id="8103"/>
    <lineage>
        <taxon>Eukaryota</taxon>
        <taxon>Metazoa</taxon>
        <taxon>Chordata</taxon>
        <taxon>Craniata</taxon>
        <taxon>Vertebrata</taxon>
        <taxon>Euteleostomi</taxon>
        <taxon>Actinopterygii</taxon>
        <taxon>Neopterygii</taxon>
        <taxon>Teleostei</taxon>
        <taxon>Neoteleostei</taxon>
        <taxon>Acanthomorphata</taxon>
        <taxon>Eupercaria</taxon>
        <taxon>Perciformes</taxon>
        <taxon>Cottioidei</taxon>
        <taxon>Cottales</taxon>
        <taxon>Cyclopteridae</taxon>
        <taxon>Cyclopterus</taxon>
    </lineage>
</organism>
<evidence type="ECO:0000259" key="1">
    <source>
        <dbReference type="Pfam" id="PF24548"/>
    </source>
</evidence>
<dbReference type="Pfam" id="PF24548">
    <property type="entry name" value="EF_EFCAB10_C"/>
    <property type="match status" value="1"/>
</dbReference>
<feature type="domain" description="EFCAB10 C-terminal EF-hand" evidence="1">
    <location>
        <begin position="70"/>
        <end position="94"/>
    </location>
</feature>
<dbReference type="InterPro" id="IPR056587">
    <property type="entry name" value="EF_EFCAB10_C"/>
</dbReference>
<keyword evidence="3" id="KW-1185">Reference proteome</keyword>
<reference evidence="2" key="2">
    <citation type="submission" date="2025-09" db="UniProtKB">
        <authorList>
            <consortium name="Ensembl"/>
        </authorList>
    </citation>
    <scope>IDENTIFICATION</scope>
</reference>
<dbReference type="CDD" id="cd22976">
    <property type="entry name" value="DD_EFCAB10"/>
    <property type="match status" value="1"/>
</dbReference>
<name>A0A8C3APD3_CYCLU</name>
<dbReference type="Ensembl" id="ENSCLMT00005046523.1">
    <property type="protein sequence ID" value="ENSCLMP00005044944.1"/>
    <property type="gene ID" value="ENSCLMG00005020751.1"/>
</dbReference>
<proteinExistence type="predicted"/>
<dbReference type="GeneTree" id="ENSGT00940000154487"/>
<dbReference type="Proteomes" id="UP000694565">
    <property type="component" value="Unplaced"/>
</dbReference>
<dbReference type="InterPro" id="IPR039879">
    <property type="entry name" value="EFC10"/>
</dbReference>